<dbReference type="Gene3D" id="3.50.50.60">
    <property type="entry name" value="FAD/NAD(P)-binding domain"/>
    <property type="match status" value="1"/>
</dbReference>
<evidence type="ECO:0000259" key="1">
    <source>
        <dbReference type="Pfam" id="PF01593"/>
    </source>
</evidence>
<proteinExistence type="predicted"/>
<reference evidence="3" key="1">
    <citation type="submission" date="2016-10" db="EMBL/GenBank/DDBJ databases">
        <authorList>
            <person name="Varghese N."/>
            <person name="Submissions S."/>
        </authorList>
    </citation>
    <scope>NUCLEOTIDE SEQUENCE [LARGE SCALE GENOMIC DNA]</scope>
    <source>
        <strain evidence="3">DSM 3669</strain>
    </source>
</reference>
<dbReference type="GO" id="GO:0016491">
    <property type="term" value="F:oxidoreductase activity"/>
    <property type="evidence" value="ECO:0007669"/>
    <property type="project" value="InterPro"/>
</dbReference>
<dbReference type="Pfam" id="PF01593">
    <property type="entry name" value="Amino_oxidase"/>
    <property type="match status" value="1"/>
</dbReference>
<dbReference type="GO" id="GO:0008767">
    <property type="term" value="F:UDP-galactopyranose mutase activity"/>
    <property type="evidence" value="ECO:0007669"/>
    <property type="project" value="TreeGrafter"/>
</dbReference>
<dbReference type="SUPFAM" id="SSF51905">
    <property type="entry name" value="FAD/NAD(P)-binding domain"/>
    <property type="match status" value="1"/>
</dbReference>
<evidence type="ECO:0000313" key="3">
    <source>
        <dbReference type="Proteomes" id="UP000199584"/>
    </source>
</evidence>
<dbReference type="RefSeq" id="WP_165608282.1">
    <property type="nucleotide sequence ID" value="NZ_FOYM01000017.1"/>
</dbReference>
<dbReference type="STRING" id="39060.SAMN05660706_11753"/>
<gene>
    <name evidence="2" type="ORF">SAMN05660706_11753</name>
</gene>
<evidence type="ECO:0000313" key="2">
    <source>
        <dbReference type="EMBL" id="SFR08774.1"/>
    </source>
</evidence>
<dbReference type="GO" id="GO:0050660">
    <property type="term" value="F:flavin adenine dinucleotide binding"/>
    <property type="evidence" value="ECO:0007669"/>
    <property type="project" value="TreeGrafter"/>
</dbReference>
<feature type="domain" description="Amine oxidase" evidence="1">
    <location>
        <begin position="12"/>
        <end position="285"/>
    </location>
</feature>
<organism evidence="2 3">
    <name type="scientific">Desulfoscipio geothermicus DSM 3669</name>
    <dbReference type="NCBI Taxonomy" id="1121426"/>
    <lineage>
        <taxon>Bacteria</taxon>
        <taxon>Bacillati</taxon>
        <taxon>Bacillota</taxon>
        <taxon>Clostridia</taxon>
        <taxon>Eubacteriales</taxon>
        <taxon>Desulfallaceae</taxon>
        <taxon>Desulfoscipio</taxon>
    </lineage>
</organism>
<dbReference type="PANTHER" id="PTHR21197:SF0">
    <property type="entry name" value="UDP-GALACTOPYRANOSE MUTASE"/>
    <property type="match status" value="1"/>
</dbReference>
<dbReference type="EMBL" id="FOYM01000017">
    <property type="protein sequence ID" value="SFR08774.1"/>
    <property type="molecule type" value="Genomic_DNA"/>
</dbReference>
<dbReference type="InterPro" id="IPR002937">
    <property type="entry name" value="Amino_oxidase"/>
</dbReference>
<dbReference type="PANTHER" id="PTHR21197">
    <property type="entry name" value="UDP-GALACTOPYRANOSE MUTASE"/>
    <property type="match status" value="1"/>
</dbReference>
<sequence>MRGVVTLGAGIAGLSFSYHFNHATDIYEKKQTWGGRCRSHTVEGFTFDEGIHISFTRDDHVRRLFAESVAGRYGEFAPLVLNYFQSHWVRHPVESNLKGLPAELVVQCLLDFIRAEQAGGQPAGEGGQNYHDWLVARFGRALTRHFYGAYTRKYWTVEPELLTTDWIGRRIYRPGLDEVLRGALSGRFRNVYYIKSFRYPDQGGYQSFLRSLATEAEVYHGFEVVEVDLSHKRLVFKNGFERYYDRLVSSIPLPELARCIKDCPREVREAAARLAHTSVVLVNLGIGRGDLAGDCHWFYIYDERLLPARVHFTSSLSAANAPPGCTGIQAEIYHSPYKPLKLSISGILEKTIESLVETGILQQHDRIILADCMNIKYANVLFNRDYQKNRGLVLEYLRGKDVHCIGRYGEWAYLWSDQSLLSGKRAAETLAKVTG</sequence>
<dbReference type="GO" id="GO:0005829">
    <property type="term" value="C:cytosol"/>
    <property type="evidence" value="ECO:0007669"/>
    <property type="project" value="TreeGrafter"/>
</dbReference>
<name>A0A1I6DTG6_9FIRM</name>
<protein>
    <submittedName>
        <fullName evidence="2">Protoporphyrinogen oxidase</fullName>
    </submittedName>
</protein>
<dbReference type="Proteomes" id="UP000199584">
    <property type="component" value="Unassembled WGS sequence"/>
</dbReference>
<accession>A0A1I6DTG6</accession>
<dbReference type="AlphaFoldDB" id="A0A1I6DTG6"/>
<dbReference type="InterPro" id="IPR036188">
    <property type="entry name" value="FAD/NAD-bd_sf"/>
</dbReference>
<keyword evidence="3" id="KW-1185">Reference proteome</keyword>